<dbReference type="InterPro" id="IPR002888">
    <property type="entry name" value="2Fe-2S-bd"/>
</dbReference>
<name>A0A1M4YB07_9BACL</name>
<evidence type="ECO:0000256" key="2">
    <source>
        <dbReference type="ARBA" id="ARBA00022723"/>
    </source>
</evidence>
<proteinExistence type="predicted"/>
<dbReference type="Pfam" id="PF01799">
    <property type="entry name" value="Fer2_2"/>
    <property type="match status" value="1"/>
</dbReference>
<evidence type="ECO:0000313" key="6">
    <source>
        <dbReference type="EMBL" id="SHF02954.1"/>
    </source>
</evidence>
<keyword evidence="2" id="KW-0479">Metal-binding</keyword>
<dbReference type="SUPFAM" id="SSF47741">
    <property type="entry name" value="CO dehydrogenase ISP C-domain like"/>
    <property type="match status" value="1"/>
</dbReference>
<evidence type="ECO:0000259" key="5">
    <source>
        <dbReference type="Pfam" id="PF01799"/>
    </source>
</evidence>
<evidence type="ECO:0000256" key="1">
    <source>
        <dbReference type="ARBA" id="ARBA00022714"/>
    </source>
</evidence>
<gene>
    <name evidence="6" type="ORF">SAMN05444392_106142</name>
</gene>
<keyword evidence="1" id="KW-0001">2Fe-2S</keyword>
<dbReference type="GO" id="GO:0046872">
    <property type="term" value="F:metal ion binding"/>
    <property type="evidence" value="ECO:0007669"/>
    <property type="project" value="UniProtKB-KW"/>
</dbReference>
<dbReference type="PANTHER" id="PTHR44379">
    <property type="entry name" value="OXIDOREDUCTASE WITH IRON-SULFUR SUBUNIT"/>
    <property type="match status" value="1"/>
</dbReference>
<dbReference type="GO" id="GO:0016491">
    <property type="term" value="F:oxidoreductase activity"/>
    <property type="evidence" value="ECO:0007669"/>
    <property type="project" value="InterPro"/>
</dbReference>
<keyword evidence="4" id="KW-0411">Iron-sulfur</keyword>
<dbReference type="InterPro" id="IPR036884">
    <property type="entry name" value="2Fe-2S-bd_dom_sf"/>
</dbReference>
<reference evidence="6 7" key="1">
    <citation type="submission" date="2016-11" db="EMBL/GenBank/DDBJ databases">
        <authorList>
            <person name="Jaros S."/>
            <person name="Januszkiewicz K."/>
            <person name="Wedrychowicz H."/>
        </authorList>
    </citation>
    <scope>NUCLEOTIDE SEQUENCE [LARGE SCALE GENOMIC DNA]</scope>
    <source>
        <strain evidence="6 7">DSM 44666</strain>
    </source>
</reference>
<dbReference type="Proteomes" id="UP000184476">
    <property type="component" value="Unassembled WGS sequence"/>
</dbReference>
<accession>A0A1M4YB07</accession>
<keyword evidence="3" id="KW-0408">Iron</keyword>
<dbReference type="EMBL" id="FQVL01000006">
    <property type="protein sequence ID" value="SHF02954.1"/>
    <property type="molecule type" value="Genomic_DNA"/>
</dbReference>
<organism evidence="6 7">
    <name type="scientific">Seinonella peptonophila</name>
    <dbReference type="NCBI Taxonomy" id="112248"/>
    <lineage>
        <taxon>Bacteria</taxon>
        <taxon>Bacillati</taxon>
        <taxon>Bacillota</taxon>
        <taxon>Bacilli</taxon>
        <taxon>Bacillales</taxon>
        <taxon>Thermoactinomycetaceae</taxon>
        <taxon>Seinonella</taxon>
    </lineage>
</organism>
<dbReference type="PANTHER" id="PTHR44379:SF7">
    <property type="entry name" value="XANTHINE DEHYDROGENASE SUBUNIT E-RELATED"/>
    <property type="match status" value="1"/>
</dbReference>
<feature type="domain" description="[2Fe-2S]-binding" evidence="5">
    <location>
        <begin position="23"/>
        <end position="74"/>
    </location>
</feature>
<dbReference type="RefSeq" id="WP_245815584.1">
    <property type="nucleotide sequence ID" value="NZ_FQVL01000006.1"/>
</dbReference>
<dbReference type="AlphaFoldDB" id="A0A1M4YB07"/>
<evidence type="ECO:0000256" key="4">
    <source>
        <dbReference type="ARBA" id="ARBA00023014"/>
    </source>
</evidence>
<keyword evidence="7" id="KW-1185">Reference proteome</keyword>
<evidence type="ECO:0000256" key="3">
    <source>
        <dbReference type="ARBA" id="ARBA00023004"/>
    </source>
</evidence>
<dbReference type="GO" id="GO:0051537">
    <property type="term" value="F:2 iron, 2 sulfur cluster binding"/>
    <property type="evidence" value="ECO:0007669"/>
    <property type="project" value="UniProtKB-KW"/>
</dbReference>
<dbReference type="InterPro" id="IPR051452">
    <property type="entry name" value="Diverse_Oxidoreductases"/>
</dbReference>
<evidence type="ECO:0000313" key="7">
    <source>
        <dbReference type="Proteomes" id="UP000184476"/>
    </source>
</evidence>
<protein>
    <submittedName>
        <fullName evidence="6">[2Fe-2S] binding domain-containing protein</fullName>
    </submittedName>
</protein>
<dbReference type="Gene3D" id="1.10.150.120">
    <property type="entry name" value="[2Fe-2S]-binding domain"/>
    <property type="match status" value="1"/>
</dbReference>
<dbReference type="STRING" id="112248.SAMN05444392_106142"/>
<sequence length="76" mass="8456">MNGKPIHSCHSLAVELTEKPIITIEGLNDTTVRNEFIDKLAIQCGYCTPGFILNCHALINEQSQATVDTIKDWMPI</sequence>